<accession>A0A564SRW1</accession>
<keyword evidence="1" id="KW-0472">Membrane</keyword>
<evidence type="ECO:0000256" key="1">
    <source>
        <dbReference type="SAM" id="Phobius"/>
    </source>
</evidence>
<sequence length="368" mass="41866">MTLTNYWWLLIWLFTGGLALAAYFPKHREMVCGKVEIRWGVVPAVLMAVPYIVWAGCRNDGFGDTAAYRGAFKDAPSSFSEMSAYLDTITKDKGFYGLVAALKSLFHVSDIGCFMLLAGFQLLVIVWLYRKYSSFYWFSFFLFIASTDYVSWMQNGVRQFLAVTIVLLTTPFMLKKKYISALFLIILASTMHQSALLMVPLMFIAQGKPWNRRMILFLILVLVAILYVGKFTSLLDNAMQETQYANMVNDWTSWGDDGTNPLRVLIYSIPAILSFIGLKYIQEANDPVINLCTNMSIISSGIYLVSMATSGVFIGRLPIYASLYSYILLPWEIEHIFMRKSARLVTVAAVVAYCGFFYYQMRFAWGVL</sequence>
<gene>
    <name evidence="2" type="primary">epsG</name>
    <name evidence="2" type="ORF">ROSSTS7063_00911</name>
</gene>
<keyword evidence="1" id="KW-1133">Transmembrane helix</keyword>
<dbReference type="EMBL" id="CABHNB010000013">
    <property type="protein sequence ID" value="VUW97885.1"/>
    <property type="molecule type" value="Genomic_DNA"/>
</dbReference>
<dbReference type="InterPro" id="IPR049458">
    <property type="entry name" value="EpsG-like"/>
</dbReference>
<protein>
    <submittedName>
        <fullName evidence="2">Transmembrane protein EpsG</fullName>
    </submittedName>
</protein>
<feature type="transmembrane region" description="Helical" evidence="1">
    <location>
        <begin position="302"/>
        <end position="329"/>
    </location>
</feature>
<dbReference type="RefSeq" id="WP_144368551.1">
    <property type="nucleotide sequence ID" value="NZ_CABHNB010000013.1"/>
</dbReference>
<keyword evidence="3" id="KW-1185">Reference proteome</keyword>
<organism evidence="2 3">
    <name type="scientific">Blautia obeum</name>
    <dbReference type="NCBI Taxonomy" id="40520"/>
    <lineage>
        <taxon>Bacteria</taxon>
        <taxon>Bacillati</taxon>
        <taxon>Bacillota</taxon>
        <taxon>Clostridia</taxon>
        <taxon>Lachnospirales</taxon>
        <taxon>Lachnospiraceae</taxon>
        <taxon>Blautia</taxon>
    </lineage>
</organism>
<dbReference type="AlphaFoldDB" id="A0A564SRW1"/>
<feature type="transmembrane region" description="Helical" evidence="1">
    <location>
        <begin position="181"/>
        <end position="204"/>
    </location>
</feature>
<evidence type="ECO:0000313" key="2">
    <source>
        <dbReference type="EMBL" id="VUW97885.1"/>
    </source>
</evidence>
<feature type="transmembrane region" description="Helical" evidence="1">
    <location>
        <begin position="105"/>
        <end position="128"/>
    </location>
</feature>
<dbReference type="Proteomes" id="UP000409147">
    <property type="component" value="Unassembled WGS sequence"/>
</dbReference>
<dbReference type="Pfam" id="PF14897">
    <property type="entry name" value="EpsG"/>
    <property type="match status" value="1"/>
</dbReference>
<feature type="transmembrane region" description="Helical" evidence="1">
    <location>
        <begin position="158"/>
        <end position="174"/>
    </location>
</feature>
<feature type="transmembrane region" description="Helical" evidence="1">
    <location>
        <begin position="341"/>
        <end position="359"/>
    </location>
</feature>
<reference evidence="2 3" key="1">
    <citation type="submission" date="2019-07" db="EMBL/GenBank/DDBJ databases">
        <authorList>
            <person name="Hibberd C M."/>
            <person name="Gehrig L. J."/>
            <person name="Chang H.-W."/>
            <person name="Venkatesh S."/>
        </authorList>
    </citation>
    <scope>NUCLEOTIDE SEQUENCE [LARGE SCALE GENOMIC DNA]</scope>
    <source>
        <strain evidence="2">Ruminococcus_obeum_SSTS_Bg7063</strain>
    </source>
</reference>
<feature type="transmembrane region" description="Helical" evidence="1">
    <location>
        <begin position="6"/>
        <end position="25"/>
    </location>
</feature>
<proteinExistence type="predicted"/>
<feature type="transmembrane region" description="Helical" evidence="1">
    <location>
        <begin position="135"/>
        <end position="152"/>
    </location>
</feature>
<feature type="transmembrane region" description="Helical" evidence="1">
    <location>
        <begin position="210"/>
        <end position="229"/>
    </location>
</feature>
<evidence type="ECO:0000313" key="3">
    <source>
        <dbReference type="Proteomes" id="UP000409147"/>
    </source>
</evidence>
<name>A0A564SRW1_9FIRM</name>
<feature type="transmembrane region" description="Helical" evidence="1">
    <location>
        <begin position="37"/>
        <end position="54"/>
    </location>
</feature>
<keyword evidence="1 2" id="KW-0812">Transmembrane</keyword>